<comment type="caution">
    <text evidence="1">The sequence shown here is derived from an EMBL/GenBank/DDBJ whole genome shotgun (WGS) entry which is preliminary data.</text>
</comment>
<gene>
    <name evidence="1" type="ORF">LHJ74_04000</name>
</gene>
<dbReference type="Gene3D" id="3.20.20.30">
    <property type="entry name" value="Luciferase-like domain"/>
    <property type="match status" value="1"/>
</dbReference>
<protein>
    <submittedName>
        <fullName evidence="1">Uncharacterized protein</fullName>
    </submittedName>
</protein>
<dbReference type="EMBL" id="JAJAGO010000002">
    <property type="protein sequence ID" value="MCT2589106.1"/>
    <property type="molecule type" value="Genomic_DNA"/>
</dbReference>
<organism evidence="1 2">
    <name type="scientific">Streptomyces gossypii</name>
    <dbReference type="NCBI Taxonomy" id="2883101"/>
    <lineage>
        <taxon>Bacteria</taxon>
        <taxon>Bacillati</taxon>
        <taxon>Actinomycetota</taxon>
        <taxon>Actinomycetes</taxon>
        <taxon>Kitasatosporales</taxon>
        <taxon>Streptomycetaceae</taxon>
        <taxon>Streptomyces</taxon>
    </lineage>
</organism>
<proteinExistence type="predicted"/>
<keyword evidence="2" id="KW-1185">Reference proteome</keyword>
<dbReference type="Proteomes" id="UP001156389">
    <property type="component" value="Unassembled WGS sequence"/>
</dbReference>
<name>A0ABT2JMY5_9ACTN</name>
<accession>A0ABT2JMY5</accession>
<dbReference type="RefSeq" id="WP_260216093.1">
    <property type="nucleotide sequence ID" value="NZ_JAJAGO010000002.1"/>
</dbReference>
<sequence>MVDDQPRVPGSEFFTSPPVHADLRPALAGRPPIWIGGASEAAMRRGGRSGVGWLGFDGLPTAASINGRDEGSDRRWSIARRAAQDAGRDPDALKTAMRTNTRAGHVHRLARGQIASRYSDIVPRAKEAPDPTGFYMSSFRFVTLRDHIKACIS</sequence>
<evidence type="ECO:0000313" key="1">
    <source>
        <dbReference type="EMBL" id="MCT2589106.1"/>
    </source>
</evidence>
<reference evidence="1 2" key="1">
    <citation type="submission" date="2021-10" db="EMBL/GenBank/DDBJ databases">
        <title>Streptomyces gossypii sp. nov., isolated from soil collected from cotton field.</title>
        <authorList>
            <person name="Ge X."/>
            <person name="Chen X."/>
            <person name="Liu W."/>
        </authorList>
    </citation>
    <scope>NUCLEOTIDE SEQUENCE [LARGE SCALE GENOMIC DNA]</scope>
    <source>
        <strain evidence="1 2">N2-109</strain>
    </source>
</reference>
<dbReference type="InterPro" id="IPR036661">
    <property type="entry name" value="Luciferase-like_sf"/>
</dbReference>
<evidence type="ECO:0000313" key="2">
    <source>
        <dbReference type="Proteomes" id="UP001156389"/>
    </source>
</evidence>
<dbReference type="SUPFAM" id="SSF51679">
    <property type="entry name" value="Bacterial luciferase-like"/>
    <property type="match status" value="1"/>
</dbReference>